<keyword evidence="2" id="KW-0732">Signal</keyword>
<keyword evidence="4" id="KW-1185">Reference proteome</keyword>
<evidence type="ECO:0000256" key="2">
    <source>
        <dbReference type="SAM" id="SignalP"/>
    </source>
</evidence>
<feature type="compositionally biased region" description="Basic residues" evidence="1">
    <location>
        <begin position="331"/>
        <end position="347"/>
    </location>
</feature>
<proteinExistence type="predicted"/>
<gene>
    <name evidence="3" type="ORF">SAMN04488541_100496</name>
</gene>
<dbReference type="InterPro" id="IPR019861">
    <property type="entry name" value="PorP/SprF_Bacteroidetes"/>
</dbReference>
<name>A0A1I2C5I2_9BACT</name>
<evidence type="ECO:0000256" key="1">
    <source>
        <dbReference type="SAM" id="MobiDB-lite"/>
    </source>
</evidence>
<evidence type="ECO:0000313" key="4">
    <source>
        <dbReference type="Proteomes" id="UP000199513"/>
    </source>
</evidence>
<dbReference type="NCBIfam" id="TIGR03519">
    <property type="entry name" value="T9SS_PorP_fam"/>
    <property type="match status" value="1"/>
</dbReference>
<dbReference type="EMBL" id="FONY01000004">
    <property type="protein sequence ID" value="SFE63641.1"/>
    <property type="molecule type" value="Genomic_DNA"/>
</dbReference>
<reference evidence="3 4" key="1">
    <citation type="submission" date="2016-10" db="EMBL/GenBank/DDBJ databases">
        <authorList>
            <person name="de Groot N.N."/>
        </authorList>
    </citation>
    <scope>NUCLEOTIDE SEQUENCE [LARGE SCALE GENOMIC DNA]</scope>
    <source>
        <strain>GEY</strain>
        <strain evidence="4">DSM 9560</strain>
    </source>
</reference>
<sequence>MKKIFFVGILLLMSGKVFAQQIPLYSQYFANPFIYNPAWAGLDRFGSVNITHRNQWDGIEGAPVTNLITIDLPFYESRSGIGINAYQDNIGIFRQNKVMFSYAYHIFNLYENSSYFSFGLSGGFNQTSIDFSRAYILHPSDPKIVNNTGNYMSMEFAFGMNYIFKDKFQIGFSIPQFLNGGVRAIDEADNNLKLQPHYLLTAKCTLKTYDEMHRIEPMVMARYVQNTPLQLDFGVQYTYNNIIWGNAAYRFDYGAVVGFGVSFNNLRFGYARDFATGNLQGVAGGTNELMLGYKFGFLKTKVYGAPKGRANTNLKRKVEHPSLPGPTYRKPLYKRNTPKVKPKKRRN</sequence>
<accession>A0A1I2C5I2</accession>
<evidence type="ECO:0000313" key="3">
    <source>
        <dbReference type="EMBL" id="SFE63641.1"/>
    </source>
</evidence>
<feature type="signal peptide" evidence="2">
    <location>
        <begin position="1"/>
        <end position="19"/>
    </location>
</feature>
<feature type="chain" id="PRO_5011738798" evidence="2">
    <location>
        <begin position="20"/>
        <end position="347"/>
    </location>
</feature>
<dbReference type="STRING" id="1003.SAMN04488541_100496"/>
<dbReference type="OrthoDB" id="978914at2"/>
<organism evidence="3 4">
    <name type="scientific">Thermoflexibacter ruber</name>
    <dbReference type="NCBI Taxonomy" id="1003"/>
    <lineage>
        <taxon>Bacteria</taxon>
        <taxon>Pseudomonadati</taxon>
        <taxon>Bacteroidota</taxon>
        <taxon>Cytophagia</taxon>
        <taxon>Cytophagales</taxon>
        <taxon>Thermoflexibacteraceae</taxon>
        <taxon>Thermoflexibacter</taxon>
    </lineage>
</organism>
<dbReference type="Pfam" id="PF11751">
    <property type="entry name" value="PorP_SprF"/>
    <property type="match status" value="1"/>
</dbReference>
<dbReference type="AlphaFoldDB" id="A0A1I2C5I2"/>
<dbReference type="Proteomes" id="UP000199513">
    <property type="component" value="Unassembled WGS sequence"/>
</dbReference>
<protein>
    <submittedName>
        <fullName evidence="3">Type IX secretion system membrane protein, PorP/SprF family</fullName>
    </submittedName>
</protein>
<dbReference type="RefSeq" id="WP_091540008.1">
    <property type="nucleotide sequence ID" value="NZ_FONY01000004.1"/>
</dbReference>
<feature type="region of interest" description="Disordered" evidence="1">
    <location>
        <begin position="309"/>
        <end position="347"/>
    </location>
</feature>